<dbReference type="InterPro" id="IPR020904">
    <property type="entry name" value="Sc_DH/Rdtase_CS"/>
</dbReference>
<organism evidence="6 7">
    <name type="scientific">Paenibacillus flagellatus</name>
    <dbReference type="NCBI Taxonomy" id="2211139"/>
    <lineage>
        <taxon>Bacteria</taxon>
        <taxon>Bacillati</taxon>
        <taxon>Bacillota</taxon>
        <taxon>Bacilli</taxon>
        <taxon>Bacillales</taxon>
        <taxon>Paenibacillaceae</taxon>
        <taxon>Paenibacillus</taxon>
    </lineage>
</organism>
<dbReference type="Gene3D" id="3.40.50.720">
    <property type="entry name" value="NAD(P)-binding Rossmann-like Domain"/>
    <property type="match status" value="1"/>
</dbReference>
<keyword evidence="3" id="KW-0963">Cytoplasm</keyword>
<evidence type="ECO:0000313" key="7">
    <source>
        <dbReference type="Proteomes" id="UP000247476"/>
    </source>
</evidence>
<comment type="subcellular location">
    <subcellularLocation>
        <location evidence="1">Cytoplasm</location>
    </subcellularLocation>
</comment>
<evidence type="ECO:0000256" key="1">
    <source>
        <dbReference type="ARBA" id="ARBA00004496"/>
    </source>
</evidence>
<dbReference type="PANTHER" id="PTHR44085:SF2">
    <property type="entry name" value="SEPIAPTERIN REDUCTASE"/>
    <property type="match status" value="1"/>
</dbReference>
<dbReference type="Proteomes" id="UP000247476">
    <property type="component" value="Unassembled WGS sequence"/>
</dbReference>
<sequence>MEGTRMKLFIVTGASRGLGEAIVRRLMRPGHRLVGIARGETEGLAQEARAAGAELDWIRCDLSDAGGLEAAMERACSGFGAAKPDTACLINNAGTVHPMGPAAGADGEELARNIAVNLIAPAVLTAAFLRRTGGWGADLRVLNVSSGAGRKPYAGWSGYCASKAGLDMFTRCVAAEHDGQTGGGVRIVSVAPGVVDTDMQRDIRETSAERFRDRDRFVRLKQAGELTAADEAAAKLLDVLFDDRYPSGSVLDLRDLPFS</sequence>
<keyword evidence="7" id="KW-1185">Reference proteome</keyword>
<dbReference type="GO" id="GO:0005737">
    <property type="term" value="C:cytoplasm"/>
    <property type="evidence" value="ECO:0007669"/>
    <property type="project" value="UniProtKB-SubCell"/>
</dbReference>
<keyword evidence="5" id="KW-0560">Oxidoreductase</keyword>
<dbReference type="EMBL" id="QJVJ01000017">
    <property type="protein sequence ID" value="PYI50699.1"/>
    <property type="molecule type" value="Genomic_DNA"/>
</dbReference>
<dbReference type="InterPro" id="IPR002347">
    <property type="entry name" value="SDR_fam"/>
</dbReference>
<dbReference type="InterPro" id="IPR051721">
    <property type="entry name" value="Biopterin_syn/organic_redct"/>
</dbReference>
<dbReference type="PANTHER" id="PTHR44085">
    <property type="entry name" value="SEPIAPTERIN REDUCTASE"/>
    <property type="match status" value="1"/>
</dbReference>
<name>A0A2V5JVH2_9BACL</name>
<comment type="similarity">
    <text evidence="2">Belongs to the short-chain dehydrogenases/reductases (SDR) family.</text>
</comment>
<reference evidence="6 7" key="1">
    <citation type="submission" date="2018-05" db="EMBL/GenBank/DDBJ databases">
        <title>Paenibacillus flagellatus sp. nov., isolated from selenium mineral soil.</title>
        <authorList>
            <person name="Dai X."/>
        </authorList>
    </citation>
    <scope>NUCLEOTIDE SEQUENCE [LARGE SCALE GENOMIC DNA]</scope>
    <source>
        <strain evidence="6 7">DXL2</strain>
    </source>
</reference>
<dbReference type="SUPFAM" id="SSF51735">
    <property type="entry name" value="NAD(P)-binding Rossmann-fold domains"/>
    <property type="match status" value="1"/>
</dbReference>
<keyword evidence="4" id="KW-0521">NADP</keyword>
<gene>
    <name evidence="6" type="ORF">DLM86_28430</name>
</gene>
<evidence type="ECO:0000313" key="6">
    <source>
        <dbReference type="EMBL" id="PYI50699.1"/>
    </source>
</evidence>
<proteinExistence type="inferred from homology"/>
<evidence type="ECO:0000256" key="5">
    <source>
        <dbReference type="ARBA" id="ARBA00023002"/>
    </source>
</evidence>
<dbReference type="CDD" id="cd05367">
    <property type="entry name" value="SPR-like_SDR_c"/>
    <property type="match status" value="1"/>
</dbReference>
<dbReference type="InterPro" id="IPR036291">
    <property type="entry name" value="NAD(P)-bd_dom_sf"/>
</dbReference>
<dbReference type="AlphaFoldDB" id="A0A2V5JVH2"/>
<comment type="caution">
    <text evidence="6">The sequence shown here is derived from an EMBL/GenBank/DDBJ whole genome shotgun (WGS) entry which is preliminary data.</text>
</comment>
<dbReference type="PROSITE" id="PS00061">
    <property type="entry name" value="ADH_SHORT"/>
    <property type="match status" value="1"/>
</dbReference>
<dbReference type="Pfam" id="PF00106">
    <property type="entry name" value="adh_short"/>
    <property type="match status" value="1"/>
</dbReference>
<dbReference type="GO" id="GO:0006729">
    <property type="term" value="P:tetrahydrobiopterin biosynthetic process"/>
    <property type="evidence" value="ECO:0007669"/>
    <property type="project" value="TreeGrafter"/>
</dbReference>
<accession>A0A2V5JVH2</accession>
<evidence type="ECO:0000256" key="2">
    <source>
        <dbReference type="ARBA" id="ARBA00006484"/>
    </source>
</evidence>
<protein>
    <submittedName>
        <fullName evidence="6">Short-chain dehydrogenase</fullName>
    </submittedName>
</protein>
<dbReference type="GO" id="GO:0004757">
    <property type="term" value="F:sepiapterin reductase (NADP+) activity"/>
    <property type="evidence" value="ECO:0007669"/>
    <property type="project" value="TreeGrafter"/>
</dbReference>
<dbReference type="PRINTS" id="PR00081">
    <property type="entry name" value="GDHRDH"/>
</dbReference>
<evidence type="ECO:0000256" key="4">
    <source>
        <dbReference type="ARBA" id="ARBA00022857"/>
    </source>
</evidence>
<evidence type="ECO:0000256" key="3">
    <source>
        <dbReference type="ARBA" id="ARBA00022490"/>
    </source>
</evidence>